<dbReference type="Proteomes" id="UP000180166">
    <property type="component" value="Chromosome"/>
</dbReference>
<dbReference type="Gene3D" id="3.40.830.10">
    <property type="entry name" value="LigB-like"/>
    <property type="match status" value="1"/>
</dbReference>
<dbReference type="AlphaFoldDB" id="A0ABC8B0J1"/>
<dbReference type="KEGG" id="nsr:NS506_06089"/>
<dbReference type="SUPFAM" id="SSF53213">
    <property type="entry name" value="LigB-like"/>
    <property type="match status" value="1"/>
</dbReference>
<protein>
    <submittedName>
        <fullName evidence="1">Uncharacterized protein</fullName>
    </submittedName>
</protein>
<name>A0ABC8B0J1_9NOCA</name>
<evidence type="ECO:0000313" key="1">
    <source>
        <dbReference type="EMBL" id="APB00126.1"/>
    </source>
</evidence>
<dbReference type="EMBL" id="CP017839">
    <property type="protein sequence ID" value="APB00126.1"/>
    <property type="molecule type" value="Genomic_DNA"/>
</dbReference>
<organism evidence="1 2">
    <name type="scientific">Nocardia seriolae</name>
    <dbReference type="NCBI Taxonomy" id="37332"/>
    <lineage>
        <taxon>Bacteria</taxon>
        <taxon>Bacillati</taxon>
        <taxon>Actinomycetota</taxon>
        <taxon>Actinomycetes</taxon>
        <taxon>Mycobacteriales</taxon>
        <taxon>Nocardiaceae</taxon>
        <taxon>Nocardia</taxon>
    </lineage>
</organism>
<reference evidence="1 2" key="1">
    <citation type="submission" date="2016-10" db="EMBL/GenBank/DDBJ databases">
        <title>Genome sequence of Nocardia seriolae strain EM150506, isolated from Anguila japonica.</title>
        <authorList>
            <person name="Han H.-J."/>
        </authorList>
    </citation>
    <scope>NUCLEOTIDE SEQUENCE [LARGE SCALE GENOMIC DNA]</scope>
    <source>
        <strain evidence="1 2">EM150506</strain>
    </source>
</reference>
<gene>
    <name evidence="1" type="ORF">NS506_06089</name>
</gene>
<proteinExistence type="predicted"/>
<accession>A0ABC8B0J1</accession>
<sequence>MLSLSPLRRRGGAAGVGLVRCVSATVVGVFCVASLVPSPPVLVPELEGAGGSLGDDAVATLRAAVLRAAGELAARASRWIVVGVAEPEEGSGDAVADRMIGSESVGTFRGYGVDVQVGLAGSVAERVGRESGVKGPGADPLLPLPVLIAGWLREQVAPGAVAQGRLISADASADESLTFGRQLRAELDATPEPVAVLVVGDGAATLSLKAPRYLDERAEAVQATIDRALNAGDRAALAALDTRLCAELEVEGRPAYQVMAGLFAVDAADPEVETLYAAAPFGVGYHVSVWRPGGAA</sequence>
<evidence type="ECO:0000313" key="2">
    <source>
        <dbReference type="Proteomes" id="UP000180166"/>
    </source>
</evidence>